<dbReference type="SUPFAM" id="SSF53067">
    <property type="entry name" value="Actin-like ATPase domain"/>
    <property type="match status" value="1"/>
</dbReference>
<dbReference type="InterPro" id="IPR043129">
    <property type="entry name" value="ATPase_NBD"/>
</dbReference>
<dbReference type="EMBL" id="SKBN01000041">
    <property type="protein sequence ID" value="TGJ85641.1"/>
    <property type="molecule type" value="Genomic_DNA"/>
</dbReference>
<evidence type="ECO:0000256" key="1">
    <source>
        <dbReference type="SAM" id="MobiDB-lite"/>
    </source>
</evidence>
<protein>
    <recommendedName>
        <fullName evidence="4">Actin-like ATPase domain-containing protein</fullName>
    </recommendedName>
</protein>
<accession>A0A4Z0Z1P6</accession>
<reference evidence="2 3" key="1">
    <citation type="submission" date="2019-03" db="EMBL/GenBank/DDBJ databases">
        <title>Draft genome sequence of Xylaria hypoxylon DSM 108379, a ubiquitous saprotrophic-parasitic fungi on hardwood.</title>
        <authorList>
            <person name="Buettner E."/>
            <person name="Leonhardt S."/>
            <person name="Gebauer A.M."/>
            <person name="Liers C."/>
            <person name="Hofrichter M."/>
            <person name="Kellner H."/>
        </authorList>
    </citation>
    <scope>NUCLEOTIDE SEQUENCE [LARGE SCALE GENOMIC DNA]</scope>
    <source>
        <strain evidence="2 3">DSM 108379</strain>
    </source>
</reference>
<dbReference type="OrthoDB" id="3819888at2759"/>
<feature type="compositionally biased region" description="Pro residues" evidence="1">
    <location>
        <begin position="515"/>
        <end position="528"/>
    </location>
</feature>
<feature type="region of interest" description="Disordered" evidence="1">
    <location>
        <begin position="486"/>
        <end position="528"/>
    </location>
</feature>
<evidence type="ECO:0008006" key="4">
    <source>
        <dbReference type="Google" id="ProtNLM"/>
    </source>
</evidence>
<dbReference type="Gene3D" id="3.90.640.10">
    <property type="entry name" value="Actin, Chain A, domain 4"/>
    <property type="match status" value="1"/>
</dbReference>
<name>A0A4Z0Z1P6_9PEZI</name>
<dbReference type="Gene3D" id="3.30.420.40">
    <property type="match status" value="2"/>
</dbReference>
<proteinExistence type="predicted"/>
<evidence type="ECO:0000313" key="2">
    <source>
        <dbReference type="EMBL" id="TGJ85641.1"/>
    </source>
</evidence>
<organism evidence="2 3">
    <name type="scientific">Xylaria hypoxylon</name>
    <dbReference type="NCBI Taxonomy" id="37992"/>
    <lineage>
        <taxon>Eukaryota</taxon>
        <taxon>Fungi</taxon>
        <taxon>Dikarya</taxon>
        <taxon>Ascomycota</taxon>
        <taxon>Pezizomycotina</taxon>
        <taxon>Sordariomycetes</taxon>
        <taxon>Xylariomycetidae</taxon>
        <taxon>Xylariales</taxon>
        <taxon>Xylariaceae</taxon>
        <taxon>Xylaria</taxon>
    </lineage>
</organism>
<dbReference type="Proteomes" id="UP000297716">
    <property type="component" value="Unassembled WGS sequence"/>
</dbReference>
<feature type="compositionally biased region" description="Polar residues" evidence="1">
    <location>
        <begin position="495"/>
        <end position="504"/>
    </location>
</feature>
<dbReference type="STRING" id="37992.A0A4Z0Z1P6"/>
<dbReference type="AlphaFoldDB" id="A0A4Z0Z1P6"/>
<comment type="caution">
    <text evidence="2">The sequence shown here is derived from an EMBL/GenBank/DDBJ whole genome shotgun (WGS) entry which is preliminary data.</text>
</comment>
<keyword evidence="3" id="KW-1185">Reference proteome</keyword>
<sequence length="623" mass="70110">MIYNCHLLIQTLSTGNGRFVEGEYSSTIYPIDGRDTIYNGNVALPSRPSLSAKVSFPALVGESSGLNLHQKGYELVLRHIDLLKDDDVRKRAQQGIEALLHVISRDVYRQCSIIPPGLIIRAIALSIPAHWTLEFEDLYRAMITKSFKYKGDIFFLTEAEALAHYLYREHRPILVPAQDDDEGSIVLIMDFGGHNMNACVIHIAGGSDEDPGFYHLTKAGDAGGGSEQWEHYIAQECLQEMIREGFIKPQHDATPKQRQSILDDFNRFKRDHCEDTNADFEFQYLKRRGGTERLCLGADKIAAAHEKAFESALQKADAMIKEAANLSNKTARIIVTGGSVKSKLTREKLEKQCREHKMIDGLEFISQQGVSSLVSLKIRYRYLDSREECLLYQRCYNFLDLGFLPQGKWSFRISIVERDGGTMFQLDGNGESHSMPGRIIMDKTWLFPLYTNIGANAAHLGNADETPEAIFAPFWDDLRTQKKGYVRAPAKRNPHMSSRESSASPEIDLVYPTSKEPPPPSPTYPLPLPTRGTAAKSREAFPYMGEDAVTKETITVRPFWQVLGREILSEFNGTSFTSVNQVQNLQEVGAQGLGLMEMFRTPSAHRLGHSMGEPNESHTWRDN</sequence>
<evidence type="ECO:0000313" key="3">
    <source>
        <dbReference type="Proteomes" id="UP000297716"/>
    </source>
</evidence>
<gene>
    <name evidence="2" type="ORF">E0Z10_g3083</name>
</gene>